<dbReference type="SUPFAM" id="SSF160574">
    <property type="entry name" value="BT0923-like"/>
    <property type="match status" value="1"/>
</dbReference>
<dbReference type="RefSeq" id="WP_191098651.1">
    <property type="nucleotide sequence ID" value="NZ_JACXXF010000001.1"/>
</dbReference>
<dbReference type="InterPro" id="IPR021533">
    <property type="entry name" value="PepSY-like"/>
</dbReference>
<accession>A0ABR8LRH7</accession>
<evidence type="ECO:0000259" key="1">
    <source>
        <dbReference type="Pfam" id="PF11396"/>
    </source>
</evidence>
<dbReference type="EMBL" id="JACXXH010000001">
    <property type="protein sequence ID" value="MBD3861933.1"/>
    <property type="molecule type" value="Genomic_DNA"/>
</dbReference>
<dbReference type="Proteomes" id="UP000627521">
    <property type="component" value="Unassembled WGS sequence"/>
</dbReference>
<dbReference type="PROSITE" id="PS51257">
    <property type="entry name" value="PROKAR_LIPOPROTEIN"/>
    <property type="match status" value="1"/>
</dbReference>
<gene>
    <name evidence="2" type="ORF">IEG06_00625</name>
</gene>
<evidence type="ECO:0000313" key="2">
    <source>
        <dbReference type="EMBL" id="MBD3861933.1"/>
    </source>
</evidence>
<name>A0ABR8LRH7_9FLAO</name>
<reference evidence="2 3" key="1">
    <citation type="submission" date="2020-09" db="EMBL/GenBank/DDBJ databases">
        <title>Bacillus nautilus sp. nov., Chryseoglobus crepusculi sp. nov, and Psychrobacter noctis sp. nov., isolated from deep-sea sponges from the equatorial Atlantic.</title>
        <authorList>
            <person name="Stennett H.L."/>
            <person name="Williams S.E."/>
        </authorList>
    </citation>
    <scope>NUCLEOTIDE SEQUENCE [LARGE SCALE GENOMIC DNA]</scope>
    <source>
        <strain evidence="2 3">28M-24</strain>
    </source>
</reference>
<evidence type="ECO:0000313" key="3">
    <source>
        <dbReference type="Proteomes" id="UP000627521"/>
    </source>
</evidence>
<dbReference type="Pfam" id="PF11396">
    <property type="entry name" value="PepSY_like"/>
    <property type="match status" value="1"/>
</dbReference>
<feature type="domain" description="Putative beta-lactamase-inhibitor-like PepSY-like" evidence="1">
    <location>
        <begin position="54"/>
        <end position="142"/>
    </location>
</feature>
<proteinExistence type="predicted"/>
<protein>
    <submittedName>
        <fullName evidence="2">PepSY-like domain-containing protein</fullName>
    </submittedName>
</protein>
<dbReference type="Gene3D" id="3.10.450.360">
    <property type="match status" value="1"/>
</dbReference>
<organism evidence="2 3">
    <name type="scientific">Olleya marilimosa</name>
    <dbReference type="NCBI Taxonomy" id="272164"/>
    <lineage>
        <taxon>Bacteria</taxon>
        <taxon>Pseudomonadati</taxon>
        <taxon>Bacteroidota</taxon>
        <taxon>Flavobacteriia</taxon>
        <taxon>Flavobacteriales</taxon>
        <taxon>Flavobacteriaceae</taxon>
    </lineage>
</organism>
<comment type="caution">
    <text evidence="2">The sequence shown here is derived from an EMBL/GenBank/DDBJ whole genome shotgun (WGS) entry which is preliminary data.</text>
</comment>
<keyword evidence="3" id="KW-1185">Reference proteome</keyword>
<sequence>MKAFKNIKFALIALIAFSCQNTVKGQTPEVVKQAFEAKYPNENNPDWEVDANGNYEAQFKQNGEKYRADFSPSGNWIETESSIKKDDLPKAIRDIIKNEYGSEDITEVEHVDSASKGEFYDVEFKQKGKNKDVEFRANGTIIN</sequence>